<evidence type="ECO:0000313" key="3">
    <source>
        <dbReference type="Proteomes" id="UP001143981"/>
    </source>
</evidence>
<feature type="compositionally biased region" description="Low complexity" evidence="1">
    <location>
        <begin position="26"/>
        <end position="41"/>
    </location>
</feature>
<feature type="region of interest" description="Disordered" evidence="1">
    <location>
        <begin position="26"/>
        <end position="90"/>
    </location>
</feature>
<dbReference type="EMBL" id="JANBOI010000484">
    <property type="protein sequence ID" value="KAJ1730232.1"/>
    <property type="molecule type" value="Genomic_DNA"/>
</dbReference>
<protein>
    <submittedName>
        <fullName evidence="2">Uncharacterized protein</fullName>
    </submittedName>
</protein>
<proteinExistence type="predicted"/>
<gene>
    <name evidence="2" type="ORF">LPJ61_003122</name>
</gene>
<feature type="non-terminal residue" evidence="2">
    <location>
        <position position="227"/>
    </location>
</feature>
<reference evidence="2" key="1">
    <citation type="submission" date="2022-07" db="EMBL/GenBank/DDBJ databases">
        <title>Phylogenomic reconstructions and comparative analyses of Kickxellomycotina fungi.</title>
        <authorList>
            <person name="Reynolds N.K."/>
            <person name="Stajich J.E."/>
            <person name="Barry K."/>
            <person name="Grigoriev I.V."/>
            <person name="Crous P."/>
            <person name="Smith M.E."/>
        </authorList>
    </citation>
    <scope>NUCLEOTIDE SEQUENCE</scope>
    <source>
        <strain evidence="2">BCRC 34381</strain>
    </source>
</reference>
<dbReference type="AlphaFoldDB" id="A0A9W7YD62"/>
<dbReference type="Proteomes" id="UP001143981">
    <property type="component" value="Unassembled WGS sequence"/>
</dbReference>
<keyword evidence="3" id="KW-1185">Reference proteome</keyword>
<evidence type="ECO:0000256" key="1">
    <source>
        <dbReference type="SAM" id="MobiDB-lite"/>
    </source>
</evidence>
<name>A0A9W7YD62_9FUNG</name>
<dbReference type="OrthoDB" id="203796at2759"/>
<accession>A0A9W7YD62</accession>
<dbReference type="PANTHER" id="PTHR37848">
    <property type="entry name" value="EXPRESSED PROTEIN"/>
    <property type="match status" value="1"/>
</dbReference>
<feature type="region of interest" description="Disordered" evidence="1">
    <location>
        <begin position="169"/>
        <end position="201"/>
    </location>
</feature>
<evidence type="ECO:0000313" key="2">
    <source>
        <dbReference type="EMBL" id="KAJ1730232.1"/>
    </source>
</evidence>
<sequence>MRTAETSRQPGKAAAEVTVTATVTTAAASSNSNSAAAAPPSYDDVMQSVHEELAVSENGQASSSTAAAVVPPEMGPFSTAKSAPAEDADGHGEALPLIVQRGSSGEGAGNDPSTLSSRDFFSSLEYKRTSKGYSSTDALLNTDARALRRFITETNERPRVTIEVEGSHMEDRPTRCMGQDSCGDNSQHERQQHGTSVYQESHSRREKVVDFRFSLELTPFIHDKGSL</sequence>
<organism evidence="2 3">
    <name type="scientific">Coemansia biformis</name>
    <dbReference type="NCBI Taxonomy" id="1286918"/>
    <lineage>
        <taxon>Eukaryota</taxon>
        <taxon>Fungi</taxon>
        <taxon>Fungi incertae sedis</taxon>
        <taxon>Zoopagomycota</taxon>
        <taxon>Kickxellomycotina</taxon>
        <taxon>Kickxellomycetes</taxon>
        <taxon>Kickxellales</taxon>
        <taxon>Kickxellaceae</taxon>
        <taxon>Coemansia</taxon>
    </lineage>
</organism>
<dbReference type="PANTHER" id="PTHR37848:SF1">
    <property type="entry name" value="SUN DOMAIN-CONTAINING PROTEIN"/>
    <property type="match status" value="1"/>
</dbReference>
<comment type="caution">
    <text evidence="2">The sequence shown here is derived from an EMBL/GenBank/DDBJ whole genome shotgun (WGS) entry which is preliminary data.</text>
</comment>